<protein>
    <recommendedName>
        <fullName evidence="7">Cytochrome c oxidase subunit 8, mitochondrial</fullName>
    </recommendedName>
    <alternativeName>
        <fullName evidence="7">Cytochrome c oxidase polypeptide VIII</fullName>
    </alternativeName>
</protein>
<keyword evidence="4 7" id="KW-0999">Mitochondrion inner membrane</keyword>
<comment type="subcellular location">
    <subcellularLocation>
        <location evidence="1 7">Mitochondrion inner membrane</location>
        <topology evidence="1 7">Single-pass membrane protein</topology>
    </subcellularLocation>
</comment>
<evidence type="ECO:0000256" key="3">
    <source>
        <dbReference type="ARBA" id="ARBA00010514"/>
    </source>
</evidence>
<proteinExistence type="inferred from homology"/>
<dbReference type="Proteomes" id="UP000292702">
    <property type="component" value="Unassembled WGS sequence"/>
</dbReference>
<comment type="caution">
    <text evidence="9">The sequence shown here is derived from an EMBL/GenBank/DDBJ whole genome shotgun (WGS) entry which is preliminary data.</text>
</comment>
<dbReference type="UniPathway" id="UPA00705"/>
<keyword evidence="5 7" id="KW-0496">Mitochondrion</keyword>
<keyword evidence="10" id="KW-1185">Reference proteome</keyword>
<dbReference type="InterPro" id="IPR036636">
    <property type="entry name" value="COX7C/Cox8_sf"/>
</dbReference>
<dbReference type="GO" id="GO:0045277">
    <property type="term" value="C:respiratory chain complex IV"/>
    <property type="evidence" value="ECO:0007669"/>
    <property type="project" value="UniProtKB-UniRule"/>
</dbReference>
<keyword evidence="6 7" id="KW-0472">Membrane</keyword>
<evidence type="ECO:0000256" key="7">
    <source>
        <dbReference type="RuleBase" id="RU368123"/>
    </source>
</evidence>
<organism evidence="9 10">
    <name type="scientific">Steccherinum ochraceum</name>
    <dbReference type="NCBI Taxonomy" id="92696"/>
    <lineage>
        <taxon>Eukaryota</taxon>
        <taxon>Fungi</taxon>
        <taxon>Dikarya</taxon>
        <taxon>Basidiomycota</taxon>
        <taxon>Agaricomycotina</taxon>
        <taxon>Agaricomycetes</taxon>
        <taxon>Polyporales</taxon>
        <taxon>Steccherinaceae</taxon>
        <taxon>Steccherinum</taxon>
    </lineage>
</organism>
<evidence type="ECO:0000256" key="5">
    <source>
        <dbReference type="ARBA" id="ARBA00023128"/>
    </source>
</evidence>
<keyword evidence="7" id="KW-1133">Transmembrane helix</keyword>
<comment type="subunit">
    <text evidence="7">Component of the cytochrome c oxidase (complex IV, CIV), a multisubunit enzyme composed of a catalytic core of 3 subunits and several supernumerary subunits. The complex exists as a monomer or a dimer and forms supercomplexes (SCs) in the inner mitochondrial membrane with ubiquinol-cytochrome c oxidoreductase (cytochrome b-c1 complex, complex III, CIII).</text>
</comment>
<keyword evidence="7" id="KW-0809">Transit peptide</keyword>
<dbReference type="GO" id="GO:0006123">
    <property type="term" value="P:mitochondrial electron transport, cytochrome c to oxygen"/>
    <property type="evidence" value="ECO:0007669"/>
    <property type="project" value="UniProtKB-UniRule"/>
</dbReference>
<dbReference type="EMBL" id="RWJN01000088">
    <property type="protein sequence ID" value="TCD67724.1"/>
    <property type="molecule type" value="Genomic_DNA"/>
</dbReference>
<dbReference type="Gene3D" id="4.10.49.10">
    <property type="entry name" value="Cytochrome c oxidase subunit VIIc"/>
    <property type="match status" value="1"/>
</dbReference>
<dbReference type="InterPro" id="IPR004202">
    <property type="entry name" value="COX7C/Cox8"/>
</dbReference>
<evidence type="ECO:0000256" key="1">
    <source>
        <dbReference type="ARBA" id="ARBA00004434"/>
    </source>
</evidence>
<name>A0A4R0RXI5_9APHY</name>
<dbReference type="STRING" id="92696.A0A4R0RXI5"/>
<comment type="pathway">
    <text evidence="2 7">Energy metabolism; oxidative phosphorylation.</text>
</comment>
<gene>
    <name evidence="9" type="ORF">EIP91_012024</name>
</gene>
<dbReference type="AlphaFoldDB" id="A0A4R0RXI5"/>
<dbReference type="OrthoDB" id="9974841at2759"/>
<dbReference type="GO" id="GO:0005743">
    <property type="term" value="C:mitochondrial inner membrane"/>
    <property type="evidence" value="ECO:0007669"/>
    <property type="project" value="UniProtKB-SubCell"/>
</dbReference>
<evidence type="ECO:0000313" key="9">
    <source>
        <dbReference type="EMBL" id="TCD67724.1"/>
    </source>
</evidence>
<accession>A0A4R0RXI5</accession>
<evidence type="ECO:0000256" key="2">
    <source>
        <dbReference type="ARBA" id="ARBA00004673"/>
    </source>
</evidence>
<dbReference type="SUPFAM" id="SSF81427">
    <property type="entry name" value="Mitochondrial cytochrome c oxidase subunit VIIc (aka VIIIa)"/>
    <property type="match status" value="1"/>
</dbReference>
<evidence type="ECO:0000256" key="4">
    <source>
        <dbReference type="ARBA" id="ARBA00022792"/>
    </source>
</evidence>
<keyword evidence="7" id="KW-0812">Transmembrane</keyword>
<comment type="similarity">
    <text evidence="3 7">Belongs to the cytochrome c oxidase VIIc family.</text>
</comment>
<dbReference type="Pfam" id="PF02935">
    <property type="entry name" value="COX7C"/>
    <property type="match status" value="1"/>
</dbReference>
<feature type="transmembrane region" description="Helical" evidence="7">
    <location>
        <begin position="53"/>
        <end position="70"/>
    </location>
</feature>
<comment type="function">
    <text evidence="7">Component of the cytochrome c oxidase, the last enzyme in the mitochondrial electron transport chain which drives oxidative phosphorylation. The respiratory chain contains 3 multisubunit complexes succinate dehydrogenase (complex II, CII), ubiquinol-cytochrome c oxidoreductase (cytochrome b-c1 complex, complex III, CIII) and cytochrome c oxidase (complex IV, CIV), that cooperate to transfer electrons derived from NADH and succinate to molecular oxygen, creating an electrochemical gradient over the inner membrane that drives transmembrane transport and the ATP synthase. Cytochrome c oxidase is the component of the respiratory chain that catalyzes the reduction of oxygen to water. Electrons originating from reduced cytochrome c in the intermembrane space (IMS) are transferred via the dinuclear copper A center (CU(A)) of subunit 2 and heme A of subunit 1 to the active site in subunit 1, a binuclear center (BNC) formed by heme A3 and copper B (CU(B)). The BNC reduces molecular oxygen to 2 water molecules using 4 electrons from cytochrome c in the IMS and 4 protons from the mitochondrial matrix.</text>
</comment>
<evidence type="ECO:0000313" key="10">
    <source>
        <dbReference type="Proteomes" id="UP000292702"/>
    </source>
</evidence>
<evidence type="ECO:0000256" key="8">
    <source>
        <dbReference type="SAM" id="MobiDB-lite"/>
    </source>
</evidence>
<reference evidence="9 10" key="1">
    <citation type="submission" date="2018-11" db="EMBL/GenBank/DDBJ databases">
        <title>Genome assembly of Steccherinum ochraceum LE-BIN_3174, the white-rot fungus of the Steccherinaceae family (The Residual Polyporoid clade, Polyporales, Basidiomycota).</title>
        <authorList>
            <person name="Fedorova T.V."/>
            <person name="Glazunova O.A."/>
            <person name="Landesman E.O."/>
            <person name="Moiseenko K.V."/>
            <person name="Psurtseva N.V."/>
            <person name="Savinova O.S."/>
            <person name="Shakhova N.V."/>
            <person name="Tyazhelova T.V."/>
            <person name="Vasina D.V."/>
        </authorList>
    </citation>
    <scope>NUCLEOTIDE SEQUENCE [LARGE SCALE GENOMIC DNA]</scope>
    <source>
        <strain evidence="9 10">LE-BIN_3174</strain>
    </source>
</reference>
<evidence type="ECO:0000256" key="6">
    <source>
        <dbReference type="ARBA" id="ARBA00023136"/>
    </source>
</evidence>
<feature type="region of interest" description="Disordered" evidence="8">
    <location>
        <begin position="1"/>
        <end position="20"/>
    </location>
</feature>
<sequence length="72" mass="8117">MSFARASSSVMRSTLRSGRTQWSPRHVRFASGHATHDPLPFSFSNKKTFKYKYLAFLGTGFAIPFIAVGYQL</sequence>